<name>A0A8J6AU34_9EUKA</name>
<comment type="caution">
    <text evidence="5">The sequence shown here is derived from an EMBL/GenBank/DDBJ whole genome shotgun (WGS) entry which is preliminary data.</text>
</comment>
<keyword evidence="3" id="KW-0812">Transmembrane</keyword>
<dbReference type="InterPro" id="IPR016181">
    <property type="entry name" value="Acyl_CoA_acyltransferase"/>
</dbReference>
<dbReference type="AlphaFoldDB" id="A0A8J6AU34"/>
<evidence type="ECO:0000256" key="1">
    <source>
        <dbReference type="ARBA" id="ARBA00022679"/>
    </source>
</evidence>
<keyword evidence="3" id="KW-1133">Transmembrane helix</keyword>
<dbReference type="Pfam" id="PF13508">
    <property type="entry name" value="Acetyltransf_7"/>
    <property type="match status" value="1"/>
</dbReference>
<feature type="transmembrane region" description="Helical" evidence="3">
    <location>
        <begin position="25"/>
        <end position="51"/>
    </location>
</feature>
<dbReference type="SUPFAM" id="SSF55729">
    <property type="entry name" value="Acyl-CoA N-acyltransferases (Nat)"/>
    <property type="match status" value="1"/>
</dbReference>
<keyword evidence="1" id="KW-0808">Transferase</keyword>
<dbReference type="Gene3D" id="3.40.630.30">
    <property type="match status" value="1"/>
</dbReference>
<keyword evidence="3" id="KW-0472">Membrane</keyword>
<keyword evidence="2" id="KW-0012">Acyltransferase</keyword>
<evidence type="ECO:0000256" key="2">
    <source>
        <dbReference type="ARBA" id="ARBA00023315"/>
    </source>
</evidence>
<evidence type="ECO:0000313" key="6">
    <source>
        <dbReference type="Proteomes" id="UP000717585"/>
    </source>
</evidence>
<dbReference type="EMBL" id="JAHDYR010000053">
    <property type="protein sequence ID" value="KAG9391575.1"/>
    <property type="molecule type" value="Genomic_DNA"/>
</dbReference>
<dbReference type="PANTHER" id="PTHR43800:SF1">
    <property type="entry name" value="PEPTIDYL-LYSINE N-ACETYLTRANSFERASE YJAB"/>
    <property type="match status" value="1"/>
</dbReference>
<evidence type="ECO:0000256" key="3">
    <source>
        <dbReference type="SAM" id="Phobius"/>
    </source>
</evidence>
<dbReference type="PANTHER" id="PTHR43800">
    <property type="entry name" value="PEPTIDYL-LYSINE N-ACETYLTRANSFERASE YJAB"/>
    <property type="match status" value="1"/>
</dbReference>
<dbReference type="PROSITE" id="PS51186">
    <property type="entry name" value="GNAT"/>
    <property type="match status" value="1"/>
</dbReference>
<gene>
    <name evidence="5" type="ORF">J8273_6340</name>
</gene>
<sequence length="227" mass="24536">MGIAALLSSWTHYSIEDLSTDAREVIVGVLVAIISSLILYCIGCGCATAVYKCGSQIISIVRGLKKNPHPNPRLIPKPSARTDSIAIAPQSTDDTDLLVDIWFRASLQAHGFLGAARLESQREAVRDVYFPQAETWVATDGSKPVGFISLLGAHIGALFVDPPMQGRGIGRRLIAQAGAVRGALSVEVYAENRAATAFYRRQGFVETGRRPVDDNGLPHPLIRMERA</sequence>
<evidence type="ECO:0000313" key="5">
    <source>
        <dbReference type="EMBL" id="KAG9391575.1"/>
    </source>
</evidence>
<dbReference type="CDD" id="cd04301">
    <property type="entry name" value="NAT_SF"/>
    <property type="match status" value="1"/>
</dbReference>
<keyword evidence="6" id="KW-1185">Reference proteome</keyword>
<reference evidence="5" key="1">
    <citation type="submission" date="2021-05" db="EMBL/GenBank/DDBJ databases">
        <title>A free-living protist that lacks canonical eukaryotic 1 DNA replication and segregation systems.</title>
        <authorList>
            <person name="Salas-Leiva D.E."/>
            <person name="Tromer E.C."/>
            <person name="Curtis B.A."/>
            <person name="Jerlstrom-Hultqvist J."/>
            <person name="Kolisko M."/>
            <person name="Yi Z."/>
            <person name="Salas-Leiva J.S."/>
            <person name="Gallot-Lavallee L."/>
            <person name="Kops G.J.P.L."/>
            <person name="Archibald J.M."/>
            <person name="Simpson A.G.B."/>
            <person name="Roger A.J."/>
        </authorList>
    </citation>
    <scope>NUCLEOTIDE SEQUENCE</scope>
    <source>
        <strain evidence="5">BICM</strain>
    </source>
</reference>
<accession>A0A8J6AU34</accession>
<feature type="domain" description="N-acetyltransferase" evidence="4">
    <location>
        <begin position="85"/>
        <end position="227"/>
    </location>
</feature>
<evidence type="ECO:0000259" key="4">
    <source>
        <dbReference type="PROSITE" id="PS51186"/>
    </source>
</evidence>
<dbReference type="Proteomes" id="UP000717585">
    <property type="component" value="Unassembled WGS sequence"/>
</dbReference>
<proteinExistence type="predicted"/>
<organism evidence="5 6">
    <name type="scientific">Carpediemonas membranifera</name>
    <dbReference type="NCBI Taxonomy" id="201153"/>
    <lineage>
        <taxon>Eukaryota</taxon>
        <taxon>Metamonada</taxon>
        <taxon>Carpediemonas-like organisms</taxon>
        <taxon>Carpediemonas</taxon>
    </lineage>
</organism>
<protein>
    <submittedName>
        <fullName evidence="5">Acetyltransferase (GNAT) domain</fullName>
    </submittedName>
</protein>
<dbReference type="GO" id="GO:0016747">
    <property type="term" value="F:acyltransferase activity, transferring groups other than amino-acyl groups"/>
    <property type="evidence" value="ECO:0007669"/>
    <property type="project" value="InterPro"/>
</dbReference>
<dbReference type="InterPro" id="IPR000182">
    <property type="entry name" value="GNAT_dom"/>
</dbReference>